<dbReference type="Gene3D" id="2.60.40.1120">
    <property type="entry name" value="Carboxypeptidase-like, regulatory domain"/>
    <property type="match status" value="1"/>
</dbReference>
<name>A0ABT6FUZ7_9FLAO</name>
<dbReference type="InterPro" id="IPR012910">
    <property type="entry name" value="Plug_dom"/>
</dbReference>
<dbReference type="SUPFAM" id="SSF49464">
    <property type="entry name" value="Carboxypeptidase regulatory domain-like"/>
    <property type="match status" value="1"/>
</dbReference>
<sequence>MKPNILFLLFFLTVNLFYSQTATIRGIVLDNSNMPIENVSVIVSEKGVKTNSNGFYKVIVPANKDVTLHFTHISFEEIVLSVQLENGEDMEFNPIMETQIKQIGEVVVSSKNKKTVEGIQNIDPEIVRTIPGANAGVENILKSLPGVNSNNELSTQYAVRGGNYDENLVYVNEFEIYRPFLVRSGQQEGMSFINTDLIQDIDFSAGGFQAKYGDKLSSVLDVTYRTPSELMGGVDISLLGGSAYLGTTSKNKRFTTLSGVRYRNNSLLVNSKDTETNYNPIFADAQTFLTYRLSGKFQLHFLGNLSLNEYDYQPETRQTTFGTIDDPVSVRVDYRGNEEDSYKTTFGALKGVYQVNQNTSLKFIGSLYHTKEKEYYNIAGRYSMGEIDTVMGGLVEEYQNIGRQYEYANNKLNATIFNIQHKGFYEKENTTIEWGIKYTLENFKDHLKEYETVDTVTVDTVDLNSPYNWNIPPLHALKADNNVTNNRLMGFMQWSRYVFLGENKVWLNAGIRGHFWNVSGDSIDSNSQFVVSPRMQVAIKPNWKKDMLFRLAGGLYQQPPFYREMRDSTGHVNPFVKAQKSYHIVLGHDYSFKLWDRPFKLTSEAYYKYLNDVNPYTLENVRIRYEAANNAVAYAYGLDFRLNGEFVPGTQSWFSFGYLKTEENIDNRGYIPRPTDQRLKFAVLFQDYIPSIPNVKLYLNGVYNTGLPGGSPDYADPYDYQLRLPDYKRMDVGINYILLDRKQKVKNSNWNNKFEEIHVGFEIFNIFDVQNSITNTWVDDYYTNTQYAIPNYMTGRIFNIKAGLKF</sequence>
<feature type="domain" description="TonB-dependent receptor plug" evidence="1">
    <location>
        <begin position="121"/>
        <end position="214"/>
    </location>
</feature>
<evidence type="ECO:0000313" key="2">
    <source>
        <dbReference type="EMBL" id="MDG3587081.1"/>
    </source>
</evidence>
<keyword evidence="3" id="KW-1185">Reference proteome</keyword>
<gene>
    <name evidence="2" type="ORF">OSR52_14500</name>
</gene>
<dbReference type="Proteomes" id="UP001153642">
    <property type="component" value="Unassembled WGS sequence"/>
</dbReference>
<dbReference type="Pfam" id="PF13715">
    <property type="entry name" value="CarbopepD_reg_2"/>
    <property type="match status" value="1"/>
</dbReference>
<dbReference type="EMBL" id="JAPMUA010000005">
    <property type="protein sequence ID" value="MDG3587081.1"/>
    <property type="molecule type" value="Genomic_DNA"/>
</dbReference>
<protein>
    <submittedName>
        <fullName evidence="2">TonB-dependent receptor</fullName>
    </submittedName>
</protein>
<reference evidence="2" key="1">
    <citation type="submission" date="2022-11" db="EMBL/GenBank/DDBJ databases">
        <title>High-quality draft genome sequence of Galbibacter sp. strain CMA-7.</title>
        <authorList>
            <person name="Wei L."/>
            <person name="Dong C."/>
            <person name="Shao Z."/>
        </authorList>
    </citation>
    <scope>NUCLEOTIDE SEQUENCE</scope>
    <source>
        <strain evidence="2">CMA-7</strain>
    </source>
</reference>
<dbReference type="InterPro" id="IPR008969">
    <property type="entry name" value="CarboxyPept-like_regulatory"/>
</dbReference>
<evidence type="ECO:0000259" key="1">
    <source>
        <dbReference type="Pfam" id="PF07715"/>
    </source>
</evidence>
<dbReference type="Gene3D" id="2.170.130.10">
    <property type="entry name" value="TonB-dependent receptor, plug domain"/>
    <property type="match status" value="1"/>
</dbReference>
<evidence type="ECO:0000313" key="3">
    <source>
        <dbReference type="Proteomes" id="UP001153642"/>
    </source>
</evidence>
<comment type="caution">
    <text evidence="2">The sequence shown here is derived from an EMBL/GenBank/DDBJ whole genome shotgun (WGS) entry which is preliminary data.</text>
</comment>
<dbReference type="InterPro" id="IPR037066">
    <property type="entry name" value="Plug_dom_sf"/>
</dbReference>
<dbReference type="Pfam" id="PF07715">
    <property type="entry name" value="Plug"/>
    <property type="match status" value="1"/>
</dbReference>
<accession>A0ABT6FUZ7</accession>
<keyword evidence="2" id="KW-0675">Receptor</keyword>
<proteinExistence type="predicted"/>
<dbReference type="SUPFAM" id="SSF56935">
    <property type="entry name" value="Porins"/>
    <property type="match status" value="1"/>
</dbReference>
<organism evidence="2 3">
    <name type="scientific">Galbibacter pacificus</name>
    <dbReference type="NCBI Taxonomy" id="2996052"/>
    <lineage>
        <taxon>Bacteria</taxon>
        <taxon>Pseudomonadati</taxon>
        <taxon>Bacteroidota</taxon>
        <taxon>Flavobacteriia</taxon>
        <taxon>Flavobacteriales</taxon>
        <taxon>Flavobacteriaceae</taxon>
        <taxon>Galbibacter</taxon>
    </lineage>
</organism>